<comment type="caution">
    <text evidence="7">The sequence shown here is derived from an EMBL/GenBank/DDBJ whole genome shotgun (WGS) entry which is preliminary data.</text>
</comment>
<evidence type="ECO:0000313" key="8">
    <source>
        <dbReference type="Proteomes" id="UP000825890"/>
    </source>
</evidence>
<dbReference type="Gene3D" id="3.40.50.12780">
    <property type="entry name" value="N-terminal domain of ligase-like"/>
    <property type="match status" value="1"/>
</dbReference>
<dbReference type="InterPro" id="IPR042099">
    <property type="entry name" value="ANL_N_sf"/>
</dbReference>
<protein>
    <recommendedName>
        <fullName evidence="6">Carrier domain-containing protein</fullName>
    </recommendedName>
</protein>
<dbReference type="RefSeq" id="XP_044654947.1">
    <property type="nucleotide sequence ID" value="XM_044799012.1"/>
</dbReference>
<dbReference type="Gene3D" id="3.30.559.30">
    <property type="entry name" value="Nonribosomal peptide synthetase, condensation domain"/>
    <property type="match status" value="2"/>
</dbReference>
<dbReference type="Pfam" id="PF00668">
    <property type="entry name" value="Condensation"/>
    <property type="match status" value="2"/>
</dbReference>
<keyword evidence="1" id="KW-0596">Phosphopantetheine</keyword>
<evidence type="ECO:0000259" key="6">
    <source>
        <dbReference type="PROSITE" id="PS50075"/>
    </source>
</evidence>
<dbReference type="InterPro" id="IPR000873">
    <property type="entry name" value="AMP-dep_synth/lig_dom"/>
</dbReference>
<dbReference type="PROSITE" id="PS00455">
    <property type="entry name" value="AMP_BINDING"/>
    <property type="match status" value="1"/>
</dbReference>
<dbReference type="InterPro" id="IPR010071">
    <property type="entry name" value="AA_adenyl_dom"/>
</dbReference>
<dbReference type="PANTHER" id="PTHR45527">
    <property type="entry name" value="NONRIBOSOMAL PEPTIDE SYNTHETASE"/>
    <property type="match status" value="1"/>
</dbReference>
<dbReference type="GO" id="GO:0016874">
    <property type="term" value="F:ligase activity"/>
    <property type="evidence" value="ECO:0007669"/>
    <property type="project" value="UniProtKB-KW"/>
</dbReference>
<keyword evidence="8" id="KW-1185">Reference proteome</keyword>
<dbReference type="OrthoDB" id="416786at2759"/>
<evidence type="ECO:0000256" key="4">
    <source>
        <dbReference type="ARBA" id="ARBA00029454"/>
    </source>
</evidence>
<dbReference type="InterPro" id="IPR009081">
    <property type="entry name" value="PP-bd_ACP"/>
</dbReference>
<dbReference type="GeneID" id="68289371"/>
<dbReference type="GO" id="GO:0005737">
    <property type="term" value="C:cytoplasm"/>
    <property type="evidence" value="ECO:0007669"/>
    <property type="project" value="TreeGrafter"/>
</dbReference>
<feature type="domain" description="Carrier" evidence="6">
    <location>
        <begin position="1030"/>
        <end position="1105"/>
    </location>
</feature>
<sequence>MFLDSEFLVVYELCSSLKKSPFDLKLDQGFVANGGDSISAIALVGACRAYGLGLSREKLLKDSSLREILSSVEPVAPTDATFSKKEFRRKLAEAIEKLHELSPRRGRSPSDSGYSSSEASDSHSDDVPMTELQIAFIHSSIKHPGRNFIVHSETYATEHISALKEAWKQVIESEPIFNQDFPQHEALDDVAHSFNWEHVVEEDSPEDQQQKHGIGSFFQVRTVDCNFSKLTWTVHHSLIDGYSAVLLARKVLSIVNGQAYSGPGPSFSNLLIELEQYREENKDVAQAYWNSKKRDLAQARHQMLIPESTLGPETEGSSSIVLDLDGVTSQIQSHARDMGITPTTIFNAAWGLVLSRYCDSDLVSFGAVLCGRCIPMAGALETVGPLLNTLPFMIRIDRSKSVRDFLKSTFDEFVELESYQWTTSDDGFSREFETAVSLQFDFPDCSKATICPVARSTRQEHDVALGLAINTAHEVCFTYHNDRFSKEIVKQIADHFLNALRLLLNPEDALGDVMSRMLTEENLAKLFKFGRCEKSTLTPSITEDLVTLFEKRAREVPESIAIEKGKDQMSYATMDNIASRIALRLSKIIEPGDIVCVYSDRSMYWLCAMFGILKAGGVYCSIDPGLPTEARNKIYGLSGAKVFLVGKSCQLPIVPGDCRHYFTVTSVIEDDAQHVLEHREQARPHNSAYVCFTSGSTGTPKGVLCTHGSLVAFQSSLDVRLFAAPGREIAHIMSVAFDGSIHEIFSTFCYGATLVLPCGTDPFGHLHDVDTTIMTPSIARLLDPDEFERLKWVYLVGEQVSQAVCDNWASSKQLYNMYGPTEGTCGATIKRLLPQRPVTIGAPNPTTRIYILDQNKALAPLGTIGEIYLAGVQIAKGYLGLPDQTKERFLPDEIWPAGSRETMYKTGDRGYWTKQGEVVCLGRNDRQVKLRGYRLDMDDLEMRIAKAYHAVQAVSVTTRQDQLVAMVQPANIDVAEMQKELEEALPTYAIPHVIAPVEQLPMTPAGKVDYKTVAKATPQPRARSAPNKLTPAEVTIVGSYREVLDLSEDVEITSGSSFIELGGHSLLHMKLLKQLNAAFNMRLSLKTIMSADTVRDLALAVEECSKSKMPTAPTPAGTLPDGLATPIEAEWFEKYRIDRDTPAFNVSISSTLDLEVVDKNKLIDSWNTVLSRHTLLASTYTTKDLNKVYRVLSERVPKVQTCPEWNLETEINRAFDLEFDPPVRILVDDTRLTVVMSHIIADYTALSILLREVKTVYDGGCLDAPPVSLTSIGHVKPSSESLTFWEGYLKDSTHGSYHWLSDHRRSGYSGSSICSTVPQDVWSSCQQLAKDENITLQQLVVASVAASIDPRPQVTDLLIGVPHLNRNTVDEMETFGLFLQPLPIRVSFNDSSPGSFVASVASSCREALANSVPWHHLLDHLNISTDWPNHPLFEIMVTMHDFRQHNDLDVAIPGTDPTFVWSRGSKFKLMCEFTALANGQLVLRLEYDNTIVPDEDIARIQNQIPLAMSLISAKANHESLKKGLAEVEGTPPDGLDHFHGQDFFGKRLRDFTQRIS</sequence>
<name>A0A9P3CHD9_9PEZI</name>
<feature type="region of interest" description="Disordered" evidence="5">
    <location>
        <begin position="100"/>
        <end position="126"/>
    </location>
</feature>
<dbReference type="SUPFAM" id="SSF56801">
    <property type="entry name" value="Acetyl-CoA synthetase-like"/>
    <property type="match status" value="1"/>
</dbReference>
<comment type="similarity">
    <text evidence="4">Belongs to the NRP synthetase family.</text>
</comment>
<evidence type="ECO:0000313" key="7">
    <source>
        <dbReference type="EMBL" id="GIZ40460.1"/>
    </source>
</evidence>
<dbReference type="Pfam" id="PF00501">
    <property type="entry name" value="AMP-binding"/>
    <property type="match status" value="1"/>
</dbReference>
<dbReference type="GO" id="GO:0044550">
    <property type="term" value="P:secondary metabolite biosynthetic process"/>
    <property type="evidence" value="ECO:0007669"/>
    <property type="project" value="TreeGrafter"/>
</dbReference>
<dbReference type="Proteomes" id="UP000825890">
    <property type="component" value="Unassembled WGS sequence"/>
</dbReference>
<dbReference type="InterPro" id="IPR023213">
    <property type="entry name" value="CAT-like_dom_sf"/>
</dbReference>
<keyword evidence="2" id="KW-0597">Phosphoprotein</keyword>
<dbReference type="SUPFAM" id="SSF52777">
    <property type="entry name" value="CoA-dependent acyltransferases"/>
    <property type="match status" value="4"/>
</dbReference>
<dbReference type="GO" id="GO:0043041">
    <property type="term" value="P:amino acid activation for nonribosomal peptide biosynthetic process"/>
    <property type="evidence" value="ECO:0007669"/>
    <property type="project" value="TreeGrafter"/>
</dbReference>
<dbReference type="Gene3D" id="3.30.559.10">
    <property type="entry name" value="Chloramphenicol acetyltransferase-like domain"/>
    <property type="match status" value="2"/>
</dbReference>
<feature type="compositionally biased region" description="Low complexity" evidence="5">
    <location>
        <begin position="109"/>
        <end position="119"/>
    </location>
</feature>
<dbReference type="Gene3D" id="3.30.300.30">
    <property type="match status" value="1"/>
</dbReference>
<evidence type="ECO:0000256" key="5">
    <source>
        <dbReference type="SAM" id="MobiDB-lite"/>
    </source>
</evidence>
<dbReference type="PROSITE" id="PS50075">
    <property type="entry name" value="CARRIER"/>
    <property type="match status" value="1"/>
</dbReference>
<dbReference type="InterPro" id="IPR036736">
    <property type="entry name" value="ACP-like_sf"/>
</dbReference>
<dbReference type="SUPFAM" id="SSF47336">
    <property type="entry name" value="ACP-like"/>
    <property type="match status" value="2"/>
</dbReference>
<dbReference type="InterPro" id="IPR020845">
    <property type="entry name" value="AMP-binding_CS"/>
</dbReference>
<evidence type="ECO:0000256" key="3">
    <source>
        <dbReference type="ARBA" id="ARBA00022598"/>
    </source>
</evidence>
<dbReference type="Gene3D" id="1.10.1200.10">
    <property type="entry name" value="ACP-like"/>
    <property type="match status" value="1"/>
</dbReference>
<keyword evidence="3" id="KW-0436">Ligase</keyword>
<accession>A0A9P3CHD9</accession>
<dbReference type="CDD" id="cd19537">
    <property type="entry name" value="C_NRPS-like"/>
    <property type="match status" value="1"/>
</dbReference>
<organism evidence="7 8">
    <name type="scientific">Cercospora kikuchii</name>
    <dbReference type="NCBI Taxonomy" id="84275"/>
    <lineage>
        <taxon>Eukaryota</taxon>
        <taxon>Fungi</taxon>
        <taxon>Dikarya</taxon>
        <taxon>Ascomycota</taxon>
        <taxon>Pezizomycotina</taxon>
        <taxon>Dothideomycetes</taxon>
        <taxon>Dothideomycetidae</taxon>
        <taxon>Mycosphaerellales</taxon>
        <taxon>Mycosphaerellaceae</taxon>
        <taxon>Cercospora</taxon>
    </lineage>
</organism>
<dbReference type="InterPro" id="IPR001242">
    <property type="entry name" value="Condensation_dom"/>
</dbReference>
<dbReference type="EMBL" id="BOLY01000002">
    <property type="protein sequence ID" value="GIZ40460.1"/>
    <property type="molecule type" value="Genomic_DNA"/>
</dbReference>
<evidence type="ECO:0000256" key="2">
    <source>
        <dbReference type="ARBA" id="ARBA00022553"/>
    </source>
</evidence>
<evidence type="ECO:0000256" key="1">
    <source>
        <dbReference type="ARBA" id="ARBA00022450"/>
    </source>
</evidence>
<dbReference type="GO" id="GO:0031177">
    <property type="term" value="F:phosphopantetheine binding"/>
    <property type="evidence" value="ECO:0007669"/>
    <property type="project" value="TreeGrafter"/>
</dbReference>
<proteinExistence type="inferred from homology"/>
<dbReference type="PANTHER" id="PTHR45527:SF11">
    <property type="entry name" value="NONRIBOSOMAL PEPTIDE SYNTHETASE 5"/>
    <property type="match status" value="1"/>
</dbReference>
<dbReference type="InterPro" id="IPR045851">
    <property type="entry name" value="AMP-bd_C_sf"/>
</dbReference>
<gene>
    <name evidence="7" type="ORF">CKM354_000379600</name>
</gene>
<reference evidence="7 8" key="1">
    <citation type="submission" date="2021-01" db="EMBL/GenBank/DDBJ databases">
        <title>Cercospora kikuchii MAFF 305040 whole genome shotgun sequence.</title>
        <authorList>
            <person name="Kashiwa T."/>
            <person name="Suzuki T."/>
        </authorList>
    </citation>
    <scope>NUCLEOTIDE SEQUENCE [LARGE SCALE GENOMIC DNA]</scope>
    <source>
        <strain evidence="7 8">MAFF 305040</strain>
    </source>
</reference>
<dbReference type="NCBIfam" id="TIGR01733">
    <property type="entry name" value="AA-adenyl-dom"/>
    <property type="match status" value="1"/>
</dbReference>
<dbReference type="Pfam" id="PF00550">
    <property type="entry name" value="PP-binding"/>
    <property type="match status" value="1"/>
</dbReference>